<organism evidence="1 2">
    <name type="scientific">Streptomyces qinglanensis</name>
    <dbReference type="NCBI Taxonomy" id="943816"/>
    <lineage>
        <taxon>Bacteria</taxon>
        <taxon>Bacillati</taxon>
        <taxon>Actinomycetota</taxon>
        <taxon>Actinomycetes</taxon>
        <taxon>Kitasatosporales</taxon>
        <taxon>Streptomycetaceae</taxon>
        <taxon>Streptomyces</taxon>
    </lineage>
</organism>
<reference evidence="2" key="1">
    <citation type="submission" date="2016-10" db="EMBL/GenBank/DDBJ databases">
        <authorList>
            <person name="Varghese N."/>
            <person name="Submissions S."/>
        </authorList>
    </citation>
    <scope>NUCLEOTIDE SEQUENCE [LARGE SCALE GENOMIC DNA]</scope>
    <source>
        <strain evidence="2">CGMCC 4.6825</strain>
    </source>
</reference>
<evidence type="ECO:0000313" key="1">
    <source>
        <dbReference type="EMBL" id="SER62201.1"/>
    </source>
</evidence>
<evidence type="ECO:0000313" key="2">
    <source>
        <dbReference type="Proteomes" id="UP000182841"/>
    </source>
</evidence>
<dbReference type="EMBL" id="FOGO01000003">
    <property type="protein sequence ID" value="SER62201.1"/>
    <property type="molecule type" value="Genomic_DNA"/>
</dbReference>
<gene>
    <name evidence="1" type="ORF">SAMN05421870_10324</name>
</gene>
<dbReference type="Proteomes" id="UP000182841">
    <property type="component" value="Unassembled WGS sequence"/>
</dbReference>
<name>A0A1H9QNP8_9ACTN</name>
<dbReference type="AlphaFoldDB" id="A0A1H9QNP8"/>
<accession>A0A1H9QNP8</accession>
<proteinExistence type="predicted"/>
<protein>
    <submittedName>
        <fullName evidence="1">Uncharacterized protein</fullName>
    </submittedName>
</protein>
<sequence>MACGLADPRLRALAGSRGGSCPKALDELATDDRYVFGQTKCVNSSKNYQIDGNDPQDTAESLRVDIDCPEGYTWLRVNRIGDIWRVTDFNTH</sequence>
<keyword evidence="2" id="KW-1185">Reference proteome</keyword>